<dbReference type="PANTHER" id="PTHR11953:SF1">
    <property type="entry name" value="EXOSOME COMPLEX COMPONENT RRP46"/>
    <property type="match status" value="1"/>
</dbReference>
<dbReference type="AlphaFoldDB" id="A0AAV9PBR1"/>
<dbReference type="InterPro" id="IPR001247">
    <property type="entry name" value="ExoRNase_PH_dom1"/>
</dbReference>
<dbReference type="EMBL" id="JAVRRT010000007">
    <property type="protein sequence ID" value="KAK5170446.1"/>
    <property type="molecule type" value="Genomic_DNA"/>
</dbReference>
<comment type="caution">
    <text evidence="7">The sequence shown here is derived from an EMBL/GenBank/DDBJ whole genome shotgun (WGS) entry which is preliminary data.</text>
</comment>
<proteinExistence type="inferred from homology"/>
<evidence type="ECO:0000313" key="8">
    <source>
        <dbReference type="Proteomes" id="UP001337655"/>
    </source>
</evidence>
<dbReference type="InterPro" id="IPR050080">
    <property type="entry name" value="RNase_PH"/>
</dbReference>
<evidence type="ECO:0000259" key="6">
    <source>
        <dbReference type="Pfam" id="PF01138"/>
    </source>
</evidence>
<dbReference type="GeneID" id="89926378"/>
<keyword evidence="4" id="KW-0271">Exosome</keyword>
<dbReference type="GO" id="GO:0000177">
    <property type="term" value="C:cytoplasmic exosome (RNase complex)"/>
    <property type="evidence" value="ECO:0007669"/>
    <property type="project" value="TreeGrafter"/>
</dbReference>
<keyword evidence="8" id="KW-1185">Reference proteome</keyword>
<dbReference type="RefSeq" id="XP_064659644.1">
    <property type="nucleotide sequence ID" value="XM_064802283.1"/>
</dbReference>
<evidence type="ECO:0000313" key="7">
    <source>
        <dbReference type="EMBL" id="KAK5170446.1"/>
    </source>
</evidence>
<sequence>MPPTLTLHPLHRADGSATHTTPLFTILAAANGPLEVSRRDELPEEAAIEVNVRPCSGVGGPRERWMEGVITSLLKSLVLVNMYPRTLVQVTLQVTKEPGMGGLKRAVKDVALLAGLGNAAFAALVDAGVALGGTMVVGLGVAREGEVVVEPGEKELLGCGSVHAVAWGMRGEMLMAESAGRFGVEEWEGVAGRLRGDAMGAIKNDEEDGDDVMDGEVGQKEPWLRQALGESVRDAGAWRETG</sequence>
<evidence type="ECO:0000256" key="1">
    <source>
        <dbReference type="ARBA" id="ARBA00004123"/>
    </source>
</evidence>
<evidence type="ECO:0000256" key="3">
    <source>
        <dbReference type="ARBA" id="ARBA00022552"/>
    </source>
</evidence>
<dbReference type="Gene3D" id="3.30.230.70">
    <property type="entry name" value="GHMP Kinase, N-terminal domain"/>
    <property type="match status" value="1"/>
</dbReference>
<dbReference type="InterPro" id="IPR027408">
    <property type="entry name" value="PNPase/RNase_PH_dom_sf"/>
</dbReference>
<dbReference type="GO" id="GO:0016075">
    <property type="term" value="P:rRNA catabolic process"/>
    <property type="evidence" value="ECO:0007669"/>
    <property type="project" value="TreeGrafter"/>
</dbReference>
<dbReference type="PANTHER" id="PTHR11953">
    <property type="entry name" value="EXOSOME COMPLEX COMPONENT"/>
    <property type="match status" value="1"/>
</dbReference>
<dbReference type="InterPro" id="IPR020568">
    <property type="entry name" value="Ribosomal_Su5_D2-typ_SF"/>
</dbReference>
<reference evidence="7 8" key="1">
    <citation type="submission" date="2023-08" db="EMBL/GenBank/DDBJ databases">
        <title>Black Yeasts Isolated from many extreme environments.</title>
        <authorList>
            <person name="Coleine C."/>
            <person name="Stajich J.E."/>
            <person name="Selbmann L."/>
        </authorList>
    </citation>
    <scope>NUCLEOTIDE SEQUENCE [LARGE SCALE GENOMIC DNA]</scope>
    <source>
        <strain evidence="7 8">CCFEE 5935</strain>
    </source>
</reference>
<protein>
    <submittedName>
        <fullName evidence="7">Exosome non-catalytic core subunit rrp46</fullName>
    </submittedName>
</protein>
<evidence type="ECO:0000256" key="5">
    <source>
        <dbReference type="ARBA" id="ARBA00023242"/>
    </source>
</evidence>
<comment type="similarity">
    <text evidence="2">Belongs to the RNase PH family.</text>
</comment>
<dbReference type="GO" id="GO:0003723">
    <property type="term" value="F:RNA binding"/>
    <property type="evidence" value="ECO:0007669"/>
    <property type="project" value="TreeGrafter"/>
</dbReference>
<accession>A0AAV9PBR1</accession>
<evidence type="ECO:0000256" key="2">
    <source>
        <dbReference type="ARBA" id="ARBA00006678"/>
    </source>
</evidence>
<organism evidence="7 8">
    <name type="scientific">Saxophila tyrrhenica</name>
    <dbReference type="NCBI Taxonomy" id="1690608"/>
    <lineage>
        <taxon>Eukaryota</taxon>
        <taxon>Fungi</taxon>
        <taxon>Dikarya</taxon>
        <taxon>Ascomycota</taxon>
        <taxon>Pezizomycotina</taxon>
        <taxon>Dothideomycetes</taxon>
        <taxon>Dothideomycetidae</taxon>
        <taxon>Mycosphaerellales</taxon>
        <taxon>Extremaceae</taxon>
        <taxon>Saxophila</taxon>
    </lineage>
</organism>
<feature type="domain" description="Exoribonuclease phosphorolytic" evidence="6">
    <location>
        <begin position="9"/>
        <end position="129"/>
    </location>
</feature>
<dbReference type="GO" id="GO:0034475">
    <property type="term" value="P:U4 snRNA 3'-end processing"/>
    <property type="evidence" value="ECO:0007669"/>
    <property type="project" value="TreeGrafter"/>
</dbReference>
<dbReference type="GO" id="GO:0005730">
    <property type="term" value="C:nucleolus"/>
    <property type="evidence" value="ECO:0007669"/>
    <property type="project" value="TreeGrafter"/>
</dbReference>
<gene>
    <name evidence="7" type="primary">RRP46</name>
    <name evidence="7" type="ORF">LTR77_005034</name>
</gene>
<dbReference type="GO" id="GO:0000176">
    <property type="term" value="C:nuclear exosome (RNase complex)"/>
    <property type="evidence" value="ECO:0007669"/>
    <property type="project" value="TreeGrafter"/>
</dbReference>
<dbReference type="GO" id="GO:0071051">
    <property type="term" value="P:poly(A)-dependent snoRNA 3'-end processing"/>
    <property type="evidence" value="ECO:0007669"/>
    <property type="project" value="TreeGrafter"/>
</dbReference>
<dbReference type="Proteomes" id="UP001337655">
    <property type="component" value="Unassembled WGS sequence"/>
</dbReference>
<dbReference type="SUPFAM" id="SSF54211">
    <property type="entry name" value="Ribosomal protein S5 domain 2-like"/>
    <property type="match status" value="1"/>
</dbReference>
<keyword evidence="5" id="KW-0539">Nucleus</keyword>
<dbReference type="GO" id="GO:0006364">
    <property type="term" value="P:rRNA processing"/>
    <property type="evidence" value="ECO:0007669"/>
    <property type="project" value="UniProtKB-KW"/>
</dbReference>
<keyword evidence="3" id="KW-0698">rRNA processing</keyword>
<evidence type="ECO:0000256" key="4">
    <source>
        <dbReference type="ARBA" id="ARBA00022835"/>
    </source>
</evidence>
<comment type="subcellular location">
    <subcellularLocation>
        <location evidence="1">Nucleus</location>
    </subcellularLocation>
</comment>
<name>A0AAV9PBR1_9PEZI</name>
<dbReference type="GO" id="GO:0071028">
    <property type="term" value="P:nuclear mRNA surveillance"/>
    <property type="evidence" value="ECO:0007669"/>
    <property type="project" value="TreeGrafter"/>
</dbReference>
<dbReference type="Pfam" id="PF01138">
    <property type="entry name" value="RNase_PH"/>
    <property type="match status" value="1"/>
</dbReference>